<evidence type="ECO:0000256" key="3">
    <source>
        <dbReference type="ARBA" id="ARBA00022764"/>
    </source>
</evidence>
<comment type="function">
    <text evidence="4">Involved in the assembly process of the P-ring formation. It may associate with FlgF on the rod constituting a structure essential for the P-ring assembly or may act as a modulator protein for the P-ring assembly.</text>
</comment>
<keyword evidence="2 4" id="KW-0732">Signal</keyword>
<keyword evidence="7" id="KW-1185">Reference proteome</keyword>
<dbReference type="Gene3D" id="2.30.30.760">
    <property type="match status" value="1"/>
</dbReference>
<comment type="subcellular location">
    <subcellularLocation>
        <location evidence="1 4">Periplasm</location>
    </subcellularLocation>
</comment>
<dbReference type="KEGG" id="fap:GR316_06445"/>
<keyword evidence="6" id="KW-0966">Cell projection</keyword>
<keyword evidence="3 4" id="KW-0574">Periplasm</keyword>
<evidence type="ECO:0000313" key="6">
    <source>
        <dbReference type="EMBL" id="QUS35929.1"/>
    </source>
</evidence>
<dbReference type="InterPro" id="IPR017585">
    <property type="entry name" value="SAF_FlgA"/>
</dbReference>
<keyword evidence="6" id="KW-0969">Cilium</keyword>
<keyword evidence="6" id="KW-0282">Flagellum</keyword>
<dbReference type="PANTHER" id="PTHR36307:SF1">
    <property type="entry name" value="FLAGELLA BASAL BODY P-RING FORMATION PROTEIN FLGA"/>
    <property type="match status" value="1"/>
</dbReference>
<sequence length="139" mass="14602">MRWLFALLLLPGPALADTVVASRTIRADTVLAATDLALLPQDTEGALDDPRLAVGMEARVTLYANRPIRPEDLGPPALVDRNQLVSLSFHSGTLSILTEGRALGRGGVGDVIRVMNLASRTTVTGRVTPDGGVIVGPNP</sequence>
<evidence type="ECO:0000256" key="4">
    <source>
        <dbReference type="RuleBase" id="RU362063"/>
    </source>
</evidence>
<dbReference type="InterPro" id="IPR013974">
    <property type="entry name" value="SAF"/>
</dbReference>
<dbReference type="RefSeq" id="WP_211783149.1">
    <property type="nucleotide sequence ID" value="NZ_CP047289.1"/>
</dbReference>
<dbReference type="NCBIfam" id="TIGR03170">
    <property type="entry name" value="flgA_cterm"/>
    <property type="match status" value="1"/>
</dbReference>
<dbReference type="CDD" id="cd11614">
    <property type="entry name" value="SAF_CpaB_FlgA_like"/>
    <property type="match status" value="1"/>
</dbReference>
<dbReference type="Proteomes" id="UP000679284">
    <property type="component" value="Chromosome"/>
</dbReference>
<evidence type="ECO:0000259" key="5">
    <source>
        <dbReference type="SMART" id="SM00858"/>
    </source>
</evidence>
<dbReference type="EMBL" id="CP047289">
    <property type="protein sequence ID" value="QUS35929.1"/>
    <property type="molecule type" value="Genomic_DNA"/>
</dbReference>
<feature type="signal peptide" evidence="4">
    <location>
        <begin position="1"/>
        <end position="16"/>
    </location>
</feature>
<accession>A0A8J8MT13</accession>
<dbReference type="GO" id="GO:0044780">
    <property type="term" value="P:bacterial-type flagellum assembly"/>
    <property type="evidence" value="ECO:0007669"/>
    <property type="project" value="InterPro"/>
</dbReference>
<dbReference type="GO" id="GO:0042597">
    <property type="term" value="C:periplasmic space"/>
    <property type="evidence" value="ECO:0007669"/>
    <property type="project" value="UniProtKB-SubCell"/>
</dbReference>
<dbReference type="Gene3D" id="3.90.1210.10">
    <property type="entry name" value="Antifreeze-like/N-acetylneuraminic acid synthase C-terminal domain"/>
    <property type="match status" value="1"/>
</dbReference>
<dbReference type="SMART" id="SM00858">
    <property type="entry name" value="SAF"/>
    <property type="match status" value="1"/>
</dbReference>
<protein>
    <recommendedName>
        <fullName evidence="4">Flagella basal body P-ring formation protein FlgA</fullName>
    </recommendedName>
</protein>
<evidence type="ECO:0000256" key="2">
    <source>
        <dbReference type="ARBA" id="ARBA00022729"/>
    </source>
</evidence>
<organism evidence="6 7">
    <name type="scientific">Falsirhodobacter algicola</name>
    <dbReference type="NCBI Taxonomy" id="2692330"/>
    <lineage>
        <taxon>Bacteria</taxon>
        <taxon>Pseudomonadati</taxon>
        <taxon>Pseudomonadota</taxon>
        <taxon>Alphaproteobacteria</taxon>
        <taxon>Rhodobacterales</taxon>
        <taxon>Paracoccaceae</taxon>
        <taxon>Falsirhodobacter</taxon>
    </lineage>
</organism>
<dbReference type="AlphaFoldDB" id="A0A8J8MT13"/>
<reference evidence="6" key="1">
    <citation type="submission" date="2020-01" db="EMBL/GenBank/DDBJ databases">
        <authorList>
            <person name="Yang Y."/>
            <person name="Kwon Y.M."/>
        </authorList>
    </citation>
    <scope>NUCLEOTIDE SEQUENCE</scope>
    <source>
        <strain evidence="6">PG104</strain>
    </source>
</reference>
<dbReference type="InterPro" id="IPR039246">
    <property type="entry name" value="Flagellar_FlgA"/>
</dbReference>
<evidence type="ECO:0000256" key="1">
    <source>
        <dbReference type="ARBA" id="ARBA00004418"/>
    </source>
</evidence>
<dbReference type="Pfam" id="PF13144">
    <property type="entry name" value="ChapFlgA"/>
    <property type="match status" value="1"/>
</dbReference>
<proteinExistence type="inferred from homology"/>
<name>A0A8J8MT13_9RHOB</name>
<keyword evidence="4" id="KW-1005">Bacterial flagellum biogenesis</keyword>
<dbReference type="PANTHER" id="PTHR36307">
    <property type="entry name" value="FLAGELLA BASAL BODY P-RING FORMATION PROTEIN FLGA"/>
    <property type="match status" value="1"/>
</dbReference>
<evidence type="ECO:0000313" key="7">
    <source>
        <dbReference type="Proteomes" id="UP000679284"/>
    </source>
</evidence>
<feature type="domain" description="SAF" evidence="5">
    <location>
        <begin position="16"/>
        <end position="74"/>
    </location>
</feature>
<gene>
    <name evidence="6" type="primary">flgA</name>
    <name evidence="6" type="ORF">GR316_06445</name>
</gene>
<feature type="chain" id="PRO_5035337755" description="Flagella basal body P-ring formation protein FlgA" evidence="4">
    <location>
        <begin position="17"/>
        <end position="139"/>
    </location>
</feature>
<comment type="similarity">
    <text evidence="4">Belongs to the FlgA family.</text>
</comment>